<feature type="compositionally biased region" description="Acidic residues" evidence="1">
    <location>
        <begin position="55"/>
        <end position="73"/>
    </location>
</feature>
<dbReference type="EMBL" id="JBFXLS010000044">
    <property type="protein sequence ID" value="KAL2824351.1"/>
    <property type="molecule type" value="Genomic_DNA"/>
</dbReference>
<feature type="compositionally biased region" description="Polar residues" evidence="1">
    <location>
        <begin position="86"/>
        <end position="95"/>
    </location>
</feature>
<protein>
    <submittedName>
        <fullName evidence="2">Uncharacterized protein</fullName>
    </submittedName>
</protein>
<feature type="compositionally biased region" description="Basic and acidic residues" evidence="1">
    <location>
        <begin position="42"/>
        <end position="54"/>
    </location>
</feature>
<comment type="caution">
    <text evidence="2">The sequence shown here is derived from an EMBL/GenBank/DDBJ whole genome shotgun (WGS) entry which is preliminary data.</text>
</comment>
<feature type="region of interest" description="Disordered" evidence="1">
    <location>
        <begin position="17"/>
        <end position="95"/>
    </location>
</feature>
<organism evidence="2 3">
    <name type="scientific">Aspergillus cavernicola</name>
    <dbReference type="NCBI Taxonomy" id="176166"/>
    <lineage>
        <taxon>Eukaryota</taxon>
        <taxon>Fungi</taxon>
        <taxon>Dikarya</taxon>
        <taxon>Ascomycota</taxon>
        <taxon>Pezizomycotina</taxon>
        <taxon>Eurotiomycetes</taxon>
        <taxon>Eurotiomycetidae</taxon>
        <taxon>Eurotiales</taxon>
        <taxon>Aspergillaceae</taxon>
        <taxon>Aspergillus</taxon>
        <taxon>Aspergillus subgen. Nidulantes</taxon>
    </lineage>
</organism>
<dbReference type="Proteomes" id="UP001610335">
    <property type="component" value="Unassembled WGS sequence"/>
</dbReference>
<keyword evidence="3" id="KW-1185">Reference proteome</keyword>
<gene>
    <name evidence="2" type="ORF">BDW59DRAFT_147535</name>
</gene>
<evidence type="ECO:0000256" key="1">
    <source>
        <dbReference type="SAM" id="MobiDB-lite"/>
    </source>
</evidence>
<evidence type="ECO:0000313" key="2">
    <source>
        <dbReference type="EMBL" id="KAL2824351.1"/>
    </source>
</evidence>
<sequence>MVFQPVEQQLSVSIMTLRPRPVGSDNRENQSDASSGLSKIFLDNRSDSDSKGDPEVDGEDSDDEDKPGDDTFDNEGQLPPEHYLTQAESLDTSQL</sequence>
<reference evidence="2 3" key="1">
    <citation type="submission" date="2024-07" db="EMBL/GenBank/DDBJ databases">
        <title>Section-level genome sequencing and comparative genomics of Aspergillus sections Usti and Cavernicolus.</title>
        <authorList>
            <consortium name="Lawrence Berkeley National Laboratory"/>
            <person name="Nybo J.L."/>
            <person name="Vesth T.C."/>
            <person name="Theobald S."/>
            <person name="Frisvad J.C."/>
            <person name="Larsen T.O."/>
            <person name="Kjaerboelling I."/>
            <person name="Rothschild-Mancinelli K."/>
            <person name="Lyhne E.K."/>
            <person name="Kogle M.E."/>
            <person name="Barry K."/>
            <person name="Clum A."/>
            <person name="Na H."/>
            <person name="Ledsgaard L."/>
            <person name="Lin J."/>
            <person name="Lipzen A."/>
            <person name="Kuo A."/>
            <person name="Riley R."/>
            <person name="Mondo S."/>
            <person name="LaButti K."/>
            <person name="Haridas S."/>
            <person name="Pangalinan J."/>
            <person name="Salamov A.A."/>
            <person name="Simmons B.A."/>
            <person name="Magnuson J.K."/>
            <person name="Chen J."/>
            <person name="Drula E."/>
            <person name="Henrissat B."/>
            <person name="Wiebenga A."/>
            <person name="Lubbers R.J."/>
            <person name="Gomes A.C."/>
            <person name="Makela M.R."/>
            <person name="Stajich J."/>
            <person name="Grigoriev I.V."/>
            <person name="Mortensen U.H."/>
            <person name="De vries R.P."/>
            <person name="Baker S.E."/>
            <person name="Andersen M.R."/>
        </authorList>
    </citation>
    <scope>NUCLEOTIDE SEQUENCE [LARGE SCALE GENOMIC DNA]</scope>
    <source>
        <strain evidence="2 3">CBS 600.67</strain>
    </source>
</reference>
<name>A0ABR4I9J7_9EURO</name>
<proteinExistence type="predicted"/>
<accession>A0ABR4I9J7</accession>
<evidence type="ECO:0000313" key="3">
    <source>
        <dbReference type="Proteomes" id="UP001610335"/>
    </source>
</evidence>